<dbReference type="EMBL" id="GL378356">
    <property type="protein sequence ID" value="EFJ45550.1"/>
    <property type="molecule type" value="Genomic_DNA"/>
</dbReference>
<name>D8U3L0_VOLCA</name>
<dbReference type="KEGG" id="vcn:VOLCADRAFT_93979"/>
<feature type="region of interest" description="Disordered" evidence="2">
    <location>
        <begin position="172"/>
        <end position="259"/>
    </location>
</feature>
<reference evidence="3 4" key="1">
    <citation type="journal article" date="2010" name="Science">
        <title>Genomic analysis of organismal complexity in the multicellular green alga Volvox carteri.</title>
        <authorList>
            <person name="Prochnik S.E."/>
            <person name="Umen J."/>
            <person name="Nedelcu A.M."/>
            <person name="Hallmann A."/>
            <person name="Miller S.M."/>
            <person name="Nishii I."/>
            <person name="Ferris P."/>
            <person name="Kuo A."/>
            <person name="Mitros T."/>
            <person name="Fritz-Laylin L.K."/>
            <person name="Hellsten U."/>
            <person name="Chapman J."/>
            <person name="Simakov O."/>
            <person name="Rensing S.A."/>
            <person name="Terry A."/>
            <person name="Pangilinan J."/>
            <person name="Kapitonov V."/>
            <person name="Jurka J."/>
            <person name="Salamov A."/>
            <person name="Shapiro H."/>
            <person name="Schmutz J."/>
            <person name="Grimwood J."/>
            <person name="Lindquist E."/>
            <person name="Lucas S."/>
            <person name="Grigoriev I.V."/>
            <person name="Schmitt R."/>
            <person name="Kirk D."/>
            <person name="Rokhsar D.S."/>
        </authorList>
    </citation>
    <scope>NUCLEOTIDE SEQUENCE [LARGE SCALE GENOMIC DNA]</scope>
    <source>
        <strain evidence="4">f. Nagariensis / Eve</strain>
    </source>
</reference>
<feature type="compositionally biased region" description="Low complexity" evidence="2">
    <location>
        <begin position="488"/>
        <end position="506"/>
    </location>
</feature>
<keyword evidence="4" id="KW-1185">Reference proteome</keyword>
<evidence type="ECO:0000256" key="1">
    <source>
        <dbReference type="SAM" id="Coils"/>
    </source>
</evidence>
<dbReference type="RefSeq" id="XP_002953240.1">
    <property type="nucleotide sequence ID" value="XM_002953194.1"/>
</dbReference>
<protein>
    <submittedName>
        <fullName evidence="3">Uncharacterized protein</fullName>
    </submittedName>
</protein>
<dbReference type="Proteomes" id="UP000001058">
    <property type="component" value="Unassembled WGS sequence"/>
</dbReference>
<feature type="compositionally biased region" description="Basic and acidic residues" evidence="2">
    <location>
        <begin position="465"/>
        <end position="475"/>
    </location>
</feature>
<gene>
    <name evidence="3" type="ORF">VOLCADRAFT_93979</name>
</gene>
<evidence type="ECO:0000313" key="3">
    <source>
        <dbReference type="EMBL" id="EFJ45550.1"/>
    </source>
</evidence>
<dbReference type="OrthoDB" id="553271at2759"/>
<feature type="compositionally biased region" description="Polar residues" evidence="2">
    <location>
        <begin position="635"/>
        <end position="647"/>
    </location>
</feature>
<evidence type="ECO:0000256" key="2">
    <source>
        <dbReference type="SAM" id="MobiDB-lite"/>
    </source>
</evidence>
<organism evidence="4">
    <name type="scientific">Volvox carteri f. nagariensis</name>
    <dbReference type="NCBI Taxonomy" id="3068"/>
    <lineage>
        <taxon>Eukaryota</taxon>
        <taxon>Viridiplantae</taxon>
        <taxon>Chlorophyta</taxon>
        <taxon>core chlorophytes</taxon>
        <taxon>Chlorophyceae</taxon>
        <taxon>CS clade</taxon>
        <taxon>Chlamydomonadales</taxon>
        <taxon>Volvocaceae</taxon>
        <taxon>Volvox</taxon>
    </lineage>
</organism>
<dbReference type="GeneID" id="9622247"/>
<accession>D8U3L0</accession>
<feature type="region of interest" description="Disordered" evidence="2">
    <location>
        <begin position="710"/>
        <end position="759"/>
    </location>
</feature>
<keyword evidence="1" id="KW-0175">Coiled coil</keyword>
<proteinExistence type="predicted"/>
<evidence type="ECO:0000313" key="4">
    <source>
        <dbReference type="Proteomes" id="UP000001058"/>
    </source>
</evidence>
<feature type="coiled-coil region" evidence="1">
    <location>
        <begin position="949"/>
        <end position="1008"/>
    </location>
</feature>
<dbReference type="AlphaFoldDB" id="D8U3L0"/>
<feature type="compositionally biased region" description="Low complexity" evidence="2">
    <location>
        <begin position="183"/>
        <end position="244"/>
    </location>
</feature>
<feature type="compositionally biased region" description="Basic and acidic residues" evidence="2">
    <location>
        <begin position="648"/>
        <end position="659"/>
    </location>
</feature>
<feature type="compositionally biased region" description="Polar residues" evidence="2">
    <location>
        <begin position="245"/>
        <end position="254"/>
    </location>
</feature>
<feature type="region of interest" description="Disordered" evidence="2">
    <location>
        <begin position="630"/>
        <end position="667"/>
    </location>
</feature>
<dbReference type="InParanoid" id="D8U3L0"/>
<feature type="region of interest" description="Disordered" evidence="2">
    <location>
        <begin position="107"/>
        <end position="129"/>
    </location>
</feature>
<sequence>MRRYVVKVEAALESSHLWTPPLASINREQRSRVKRATLEKKINYIFIHRSSRQTCLHVFVVERPTMLHRLVELTSYAVLSLRSAYPLFCMSVAGKLRRWVERGKEDATSATTELPPPPMTNHGLDKVASKRRTVAERYRLQENLRVSGTADGHLVTNSLFPQMGMLVPQLRHHQAEDDSLLHSGPPSASSECSSADSSSSPSARSSSSGLSLSNGAHAALEDSSTSSSTSSSANSSRAGSACGSTEDTASSPSQGADDDTDLHVFMALASPFSRTETEAASHQPYKIAPQLPSCGTKLLQLSQTLDAEGTKAAARGYCDDATASSVSILCTVDSAVLAAGQCQEQSIAGAARLEVSPSPQPSGGQAAAGWNSSCTLHNLENLPAALGRDGPVMLGSDAAADAVGFQDFGGLSVSEGGAVLSRSSSLALSFADLVHPGADSLPEPESVEKDPDLLVVLSKGERDRAAAHAGDRLESSHLGLGDVLPPLQDQQQHQLQQATRGQGQRQGRSDDVHDDDPSFSFAPFVFAKSLSSSTAASGVTDCANAVACRWASCSWGKGGSSDTPCVPGSLLPLECCSGGHTLVKAPAAPADAMAESHAAAQGFSAIAITNLAKQQEQQQQLQLNPDLATDIRHGSSLSPSLQKSDGNSIDRKGNRRDPKAPCGGSHSRVVVPQCGGVAASTAKGVVMDLTAVDSAVQLLKQLSGALLTARAKPGKHANATSASKVHKGSAGGSRASNDSNAVDCNAGAGPGGSQRCSPPAAGTLGASLAQAAEKLASLGLLPTPPSSVNAAASRPTTAPAVKAPCGDAELQPEASVAASGSLCSPAISAAGAAASVHRDVAAPLALAIPPYDCGADDVSPAVMSAGEVRTGQQQQPAVALYKGSPSRAAAGGGSRCKALLRQMRADWARVQEQVGSIMADYSALGKLVAAVVAKQVVLERRCSEVESGKAALARQLQRERQQRGAVEHELEQERAQRQLLAQRLEQEREQHSLLMVQLKREHREALEQQNLKHDRCCHAADREDWPSGVQQVEGEAECSAGALRVEMDELLLCLGQESTKVSLLAEALRAAGGDPEPLIEQVELDFVGRELVGG</sequence>
<feature type="region of interest" description="Disordered" evidence="2">
    <location>
        <begin position="465"/>
        <end position="514"/>
    </location>
</feature>